<sequence length="274" mass="31143">MHSFVKYRTIPIRYINTTALYFLTVIVLSFLTNISAAQNRNEKKDVYKYKTIDTLKNRYEIGVSGGFNLNRFTKEQPQTGFNTGYNAGISLNYHLYKQLSLQLEANYLQQGGQMITFKDDTRLGLPESFSTKNVKNSSYTLNSIEIPLLVNYTINIKPSWKPSFYIGASYAYTFNVTENYQKTGNLLPGEDVIATVNGKQTVSGLFNNTRYNLITGANVKLPLTSRFKLLLDFRYLTGLTTARANYSYMEKIGFGSNIRTNSFVSRIGIVMPLK</sequence>
<name>A0A841JIG0_9SPHI</name>
<keyword evidence="1" id="KW-1133">Transmembrane helix</keyword>
<dbReference type="Gene3D" id="2.40.160.20">
    <property type="match status" value="1"/>
</dbReference>
<dbReference type="SUPFAM" id="SSF56925">
    <property type="entry name" value="OMPA-like"/>
    <property type="match status" value="1"/>
</dbReference>
<comment type="caution">
    <text evidence="3">The sequence shown here is derived from an EMBL/GenBank/DDBJ whole genome shotgun (WGS) entry which is preliminary data.</text>
</comment>
<reference evidence="3 4" key="1">
    <citation type="submission" date="2020-08" db="EMBL/GenBank/DDBJ databases">
        <title>Genomic Encyclopedia of Type Strains, Phase IV (KMG-V): Genome sequencing to study the core and pangenomes of soil and plant-associated prokaryotes.</title>
        <authorList>
            <person name="Whitman W."/>
        </authorList>
    </citation>
    <scope>NUCLEOTIDE SEQUENCE [LARGE SCALE GENOMIC DNA]</scope>
    <source>
        <strain evidence="3 4">MP601</strain>
    </source>
</reference>
<dbReference type="Pfam" id="PF13568">
    <property type="entry name" value="OMP_b-brl_2"/>
    <property type="match status" value="1"/>
</dbReference>
<evidence type="ECO:0000256" key="1">
    <source>
        <dbReference type="SAM" id="Phobius"/>
    </source>
</evidence>
<organism evidence="3 4">
    <name type="scientific">Mucilaginibacter lappiensis</name>
    <dbReference type="NCBI Taxonomy" id="354630"/>
    <lineage>
        <taxon>Bacteria</taxon>
        <taxon>Pseudomonadati</taxon>
        <taxon>Bacteroidota</taxon>
        <taxon>Sphingobacteriia</taxon>
        <taxon>Sphingobacteriales</taxon>
        <taxon>Sphingobacteriaceae</taxon>
        <taxon>Mucilaginibacter</taxon>
    </lineage>
</organism>
<keyword evidence="1" id="KW-0812">Transmembrane</keyword>
<protein>
    <submittedName>
        <fullName evidence="3">Opacity protein-like surface antigen</fullName>
    </submittedName>
</protein>
<feature type="domain" description="Outer membrane protein beta-barrel" evidence="2">
    <location>
        <begin position="37"/>
        <end position="240"/>
    </location>
</feature>
<keyword evidence="1" id="KW-0472">Membrane</keyword>
<evidence type="ECO:0000313" key="3">
    <source>
        <dbReference type="EMBL" id="MBB6130072.1"/>
    </source>
</evidence>
<evidence type="ECO:0000313" key="4">
    <source>
        <dbReference type="Proteomes" id="UP000548326"/>
    </source>
</evidence>
<dbReference type="Proteomes" id="UP000548326">
    <property type="component" value="Unassembled WGS sequence"/>
</dbReference>
<accession>A0A841JIG0</accession>
<proteinExistence type="predicted"/>
<evidence type="ECO:0000259" key="2">
    <source>
        <dbReference type="Pfam" id="PF13568"/>
    </source>
</evidence>
<dbReference type="InterPro" id="IPR011250">
    <property type="entry name" value="OMP/PagP_B-barrel"/>
</dbReference>
<dbReference type="AlphaFoldDB" id="A0A841JIG0"/>
<dbReference type="EMBL" id="JACHCA010000013">
    <property type="protein sequence ID" value="MBB6130072.1"/>
    <property type="molecule type" value="Genomic_DNA"/>
</dbReference>
<feature type="transmembrane region" description="Helical" evidence="1">
    <location>
        <begin position="12"/>
        <end position="31"/>
    </location>
</feature>
<gene>
    <name evidence="3" type="ORF">HDF22_004211</name>
</gene>
<dbReference type="InterPro" id="IPR025665">
    <property type="entry name" value="Beta-barrel_OMP_2"/>
</dbReference>
<dbReference type="RefSeq" id="WP_183588997.1">
    <property type="nucleotide sequence ID" value="NZ_JACHCA010000013.1"/>
</dbReference>